<evidence type="ECO:0000313" key="2">
    <source>
        <dbReference type="Proteomes" id="UP000830395"/>
    </source>
</evidence>
<reference evidence="1" key="1">
    <citation type="submission" date="2020-02" db="EMBL/GenBank/DDBJ databases">
        <title>Genome sequencing of the panga catfish, Pangasius djambal.</title>
        <authorList>
            <person name="Wen M."/>
            <person name="Zahm M."/>
            <person name="Roques C."/>
            <person name="Cabau C."/>
            <person name="Klopp C."/>
            <person name="Donnadieu C."/>
            <person name="Jouanno E."/>
            <person name="Avarre J.-C."/>
            <person name="Campet M."/>
            <person name="Ha T."/>
            <person name="Dugue R."/>
            <person name="Lampietro C."/>
            <person name="Louis A."/>
            <person name="Herpin A."/>
            <person name="Echchiki A."/>
            <person name="Berthelot C."/>
            <person name="Parey E."/>
            <person name="Roest-Crollius H."/>
            <person name="Braasch I."/>
            <person name="Postlethwait J.H."/>
            <person name="Bobe J."/>
            <person name="Montfort J."/>
            <person name="Bouchez O."/>
            <person name="Begum T."/>
            <person name="Schartl M."/>
            <person name="Gustiano R."/>
            <person name="Guiguen Y."/>
        </authorList>
    </citation>
    <scope>NUCLEOTIDE SEQUENCE</scope>
    <source>
        <strain evidence="1">Pdj_M5554</strain>
    </source>
</reference>
<gene>
    <name evidence="1" type="ORF">PDJAM_G00215690</name>
</gene>
<accession>A0ACC5YAU5</accession>
<dbReference type="Proteomes" id="UP000830395">
    <property type="component" value="Chromosome 5"/>
</dbReference>
<name>A0ACC5YAU5_9TELE</name>
<organism evidence="1 2">
    <name type="scientific">Pangasius djambal</name>
    <dbReference type="NCBI Taxonomy" id="1691987"/>
    <lineage>
        <taxon>Eukaryota</taxon>
        <taxon>Metazoa</taxon>
        <taxon>Chordata</taxon>
        <taxon>Craniata</taxon>
        <taxon>Vertebrata</taxon>
        <taxon>Euteleostomi</taxon>
        <taxon>Actinopterygii</taxon>
        <taxon>Neopterygii</taxon>
        <taxon>Teleostei</taxon>
        <taxon>Ostariophysi</taxon>
        <taxon>Siluriformes</taxon>
        <taxon>Pangasiidae</taxon>
        <taxon>Pangasius</taxon>
    </lineage>
</organism>
<sequence length="66" mass="7311">MPTPEQNPVSEEGLLLPIKGQLANHNMESESTANNILASVKEQEECPPLSRTLCRRKAFCCQSKVN</sequence>
<keyword evidence="2" id="KW-1185">Reference proteome</keyword>
<evidence type="ECO:0000313" key="1">
    <source>
        <dbReference type="EMBL" id="MCJ8732819.1"/>
    </source>
</evidence>
<protein>
    <submittedName>
        <fullName evidence="1">Uncharacterized protein</fullName>
    </submittedName>
</protein>
<proteinExistence type="predicted"/>
<comment type="caution">
    <text evidence="1">The sequence shown here is derived from an EMBL/GenBank/DDBJ whole genome shotgun (WGS) entry which is preliminary data.</text>
</comment>
<dbReference type="EMBL" id="CM040979">
    <property type="protein sequence ID" value="MCJ8732819.1"/>
    <property type="molecule type" value="Genomic_DNA"/>
</dbReference>